<evidence type="ECO:0000256" key="8">
    <source>
        <dbReference type="ARBA" id="ARBA00023242"/>
    </source>
</evidence>
<dbReference type="Pfam" id="PF25467">
    <property type="entry name" value="NOL9_C"/>
    <property type="match status" value="1"/>
</dbReference>
<evidence type="ECO:0000313" key="14">
    <source>
        <dbReference type="EMBL" id="KAK2189170.1"/>
    </source>
</evidence>
<keyword evidence="5" id="KW-0547">Nucleotide-binding</keyword>
<evidence type="ECO:0000259" key="12">
    <source>
        <dbReference type="Pfam" id="PF24419"/>
    </source>
</evidence>
<dbReference type="Gene3D" id="3.40.50.300">
    <property type="entry name" value="P-loop containing nucleotide triphosphate hydrolases"/>
    <property type="match status" value="1"/>
</dbReference>
<keyword evidence="7" id="KW-0067">ATP-binding</keyword>
<evidence type="ECO:0000256" key="9">
    <source>
        <dbReference type="ARBA" id="ARBA00071212"/>
    </source>
</evidence>
<dbReference type="InterPro" id="IPR057570">
    <property type="entry name" value="NOL9_C"/>
</dbReference>
<feature type="region of interest" description="Disordered" evidence="10">
    <location>
        <begin position="1"/>
        <end position="170"/>
    </location>
</feature>
<proteinExistence type="inferred from homology"/>
<reference evidence="14" key="1">
    <citation type="journal article" date="2023" name="Mol. Biol. Evol.">
        <title>Third-Generation Sequencing Reveals the Adaptive Role of the Epigenome in Three Deep-Sea Polychaetes.</title>
        <authorList>
            <person name="Perez M."/>
            <person name="Aroh O."/>
            <person name="Sun Y."/>
            <person name="Lan Y."/>
            <person name="Juniper S.K."/>
            <person name="Young C.R."/>
            <person name="Angers B."/>
            <person name="Qian P.Y."/>
        </authorList>
    </citation>
    <scope>NUCLEOTIDE SEQUENCE</scope>
    <source>
        <strain evidence="14">R07B-5</strain>
    </source>
</reference>
<dbReference type="SUPFAM" id="SSF52540">
    <property type="entry name" value="P-loop containing nucleoside triphosphate hydrolases"/>
    <property type="match status" value="1"/>
</dbReference>
<dbReference type="InterPro" id="IPR057573">
    <property type="entry name" value="NOL9_N"/>
</dbReference>
<feature type="compositionally biased region" description="Polar residues" evidence="10">
    <location>
        <begin position="38"/>
        <end position="54"/>
    </location>
</feature>
<dbReference type="AlphaFoldDB" id="A0AAD9P6Q4"/>
<dbReference type="Pfam" id="PF24419">
    <property type="entry name" value="Cupin_NOL9"/>
    <property type="match status" value="1"/>
</dbReference>
<comment type="caution">
    <text evidence="14">The sequence shown here is derived from an EMBL/GenBank/DDBJ whole genome shotgun (WGS) entry which is preliminary data.</text>
</comment>
<feature type="domain" description="NOL9 C-terminal" evidence="13">
    <location>
        <begin position="660"/>
        <end position="765"/>
    </location>
</feature>
<dbReference type="InterPro" id="IPR027417">
    <property type="entry name" value="P-loop_NTPase"/>
</dbReference>
<evidence type="ECO:0000256" key="3">
    <source>
        <dbReference type="ARBA" id="ARBA00022552"/>
    </source>
</evidence>
<feature type="compositionally biased region" description="Polar residues" evidence="10">
    <location>
        <begin position="202"/>
        <end position="218"/>
    </location>
</feature>
<gene>
    <name evidence="14" type="ORF">NP493_114g06053</name>
</gene>
<feature type="compositionally biased region" description="Basic residues" evidence="10">
    <location>
        <begin position="793"/>
        <end position="808"/>
    </location>
</feature>
<evidence type="ECO:0000256" key="6">
    <source>
        <dbReference type="ARBA" id="ARBA00022777"/>
    </source>
</evidence>
<dbReference type="InterPro" id="IPR032319">
    <property type="entry name" value="CLP1_P"/>
</dbReference>
<accession>A0AAD9P6Q4</accession>
<dbReference type="Proteomes" id="UP001209878">
    <property type="component" value="Unassembled WGS sequence"/>
</dbReference>
<feature type="compositionally biased region" description="Polar residues" evidence="10">
    <location>
        <begin position="159"/>
        <end position="169"/>
    </location>
</feature>
<dbReference type="Pfam" id="PF16575">
    <property type="entry name" value="CLP1_P"/>
    <property type="match status" value="1"/>
</dbReference>
<keyword evidence="4" id="KW-0808">Transferase</keyword>
<feature type="compositionally biased region" description="Basic and acidic residues" evidence="10">
    <location>
        <begin position="56"/>
        <end position="67"/>
    </location>
</feature>
<dbReference type="PANTHER" id="PTHR12755:SF3">
    <property type="entry name" value="POLYNUCLEOTIDE 5'-HYDROXYL-KINASE NOL9"/>
    <property type="match status" value="1"/>
</dbReference>
<evidence type="ECO:0000259" key="13">
    <source>
        <dbReference type="Pfam" id="PF25467"/>
    </source>
</evidence>
<dbReference type="GO" id="GO:0000448">
    <property type="term" value="P:cleavage in ITS2 between 5.8S rRNA and LSU-rRNA of tricistronic rRNA transcript (SSU-rRNA, 5.8S rRNA, LSU-rRNA)"/>
    <property type="evidence" value="ECO:0007669"/>
    <property type="project" value="TreeGrafter"/>
</dbReference>
<evidence type="ECO:0000256" key="5">
    <source>
        <dbReference type="ARBA" id="ARBA00022741"/>
    </source>
</evidence>
<name>A0AAD9P6Q4_RIDPI</name>
<feature type="region of interest" description="Disordered" evidence="10">
    <location>
        <begin position="198"/>
        <end position="218"/>
    </location>
</feature>
<sequence length="808" mass="88484">MGRRKRSRGTSADSVEQDVQNESAKEVTTRSGKRYASSDGSPVKEQTTSPVLRSSSKRDSSEFDKPTPKRLSAYAQRTISRESDSGDVLIMGKKQSRKTKEGSQKDVMGIEEFGSAETGPAKIMQRSPGRRSSNRQAGGGGANVQRQGPRDSKKATTARKASNAGSSEGSDVIAGEKLVASKTAQKVLVEVIGEKTYPHCSGQKSGSTSCGSQPSASRVSDDLPDFLATMDVGGLIPAGMASTGTDQGMTMSTSSLCIFPLGNPDEWVVVLSHPQEIFLRGKAYVRSLQGHVAIQGFLIKPGDIPHPVYSPDCSSLLAVGTVQLQAPSGDYRETIRASLGNEERVTVERILGVVDVTSVVLVFSRLDCRMCRYVAGIKPFTQLFRGSSDQSTATQVGALDLAILGRDVQELHMRYDEDYTRAVRQYCDEVTKGGAPVVVVCGGKNVGKSTLTRYIINSVLNCCDKVAYLECDVGQTEFTPSGCPALCVVTQPLLGPPFTHQRKPRRWSYFGGLSPGAQPMDYLRCLQYAYESYIRMDSKPPLVVNTMGWNKGLGIALMVETVRMVRPELIIQINSDRQAKNFPTLTREFLDNDRGIRWSNSPVKRSANKTAHQLVILKSPVSASLDGHEKYRPKDLRNLMLLTYFGQLQSEQGPTKNLAELQPHSVPWSAVGVHICSGVVDNSQVMYALNASVVALCIADEKMMHRSKDPTYPKFFYENPVCQGVGFGIVRAIDPKKKVFHILTPVPWGELKKVNCLLKGDLELPEQLLLQQRLEGQCPYVGSPSDVIGASSTKKRRHMFRQRRGSQR</sequence>
<feature type="domain" description="Clp1 P-loop" evidence="11">
    <location>
        <begin position="442"/>
        <end position="583"/>
    </location>
</feature>
<evidence type="ECO:0000256" key="1">
    <source>
        <dbReference type="ARBA" id="ARBA00004604"/>
    </source>
</evidence>
<dbReference type="GO" id="GO:0005730">
    <property type="term" value="C:nucleolus"/>
    <property type="evidence" value="ECO:0007669"/>
    <property type="project" value="UniProtKB-SubCell"/>
</dbReference>
<evidence type="ECO:0000256" key="2">
    <source>
        <dbReference type="ARBA" id="ARBA00011003"/>
    </source>
</evidence>
<dbReference type="InterPro" id="IPR045116">
    <property type="entry name" value="Clp1/Grc3"/>
</dbReference>
<evidence type="ECO:0000313" key="15">
    <source>
        <dbReference type="Proteomes" id="UP001209878"/>
    </source>
</evidence>
<dbReference type="EMBL" id="JAODUO010000113">
    <property type="protein sequence ID" value="KAK2189170.1"/>
    <property type="molecule type" value="Genomic_DNA"/>
</dbReference>
<keyword evidence="6" id="KW-0418">Kinase</keyword>
<keyword evidence="3" id="KW-0698">rRNA processing</keyword>
<evidence type="ECO:0000256" key="10">
    <source>
        <dbReference type="SAM" id="MobiDB-lite"/>
    </source>
</evidence>
<dbReference type="GO" id="GO:0005524">
    <property type="term" value="F:ATP binding"/>
    <property type="evidence" value="ECO:0007669"/>
    <property type="project" value="UniProtKB-KW"/>
</dbReference>
<organism evidence="14 15">
    <name type="scientific">Ridgeia piscesae</name>
    <name type="common">Tubeworm</name>
    <dbReference type="NCBI Taxonomy" id="27915"/>
    <lineage>
        <taxon>Eukaryota</taxon>
        <taxon>Metazoa</taxon>
        <taxon>Spiralia</taxon>
        <taxon>Lophotrochozoa</taxon>
        <taxon>Annelida</taxon>
        <taxon>Polychaeta</taxon>
        <taxon>Sedentaria</taxon>
        <taxon>Canalipalpata</taxon>
        <taxon>Sabellida</taxon>
        <taxon>Siboglinidae</taxon>
        <taxon>Ridgeia</taxon>
    </lineage>
</organism>
<keyword evidence="15" id="KW-1185">Reference proteome</keyword>
<protein>
    <recommendedName>
        <fullName evidence="9">Polynucleotide 5'-hydroxyl-kinase NOL9</fullName>
    </recommendedName>
</protein>
<comment type="similarity">
    <text evidence="2">Belongs to the Clp1 family. NOL9/GRC3 subfamily.</text>
</comment>
<keyword evidence="8" id="KW-0539">Nucleus</keyword>
<feature type="compositionally biased region" description="Polar residues" evidence="10">
    <location>
        <begin position="9"/>
        <end position="22"/>
    </location>
</feature>
<dbReference type="PANTHER" id="PTHR12755">
    <property type="entry name" value="CLEAVAGE/POLYADENYLATION FACTOR IA SUBUNIT CLP1P"/>
    <property type="match status" value="1"/>
</dbReference>
<evidence type="ECO:0000256" key="7">
    <source>
        <dbReference type="ARBA" id="ARBA00022840"/>
    </source>
</evidence>
<feature type="region of interest" description="Disordered" evidence="10">
    <location>
        <begin position="787"/>
        <end position="808"/>
    </location>
</feature>
<feature type="domain" description="NOL9 N-terminal" evidence="12">
    <location>
        <begin position="267"/>
        <end position="388"/>
    </location>
</feature>
<dbReference type="GO" id="GO:0051731">
    <property type="term" value="F:polynucleotide 5'-hydroxyl-kinase activity"/>
    <property type="evidence" value="ECO:0007669"/>
    <property type="project" value="InterPro"/>
</dbReference>
<evidence type="ECO:0000256" key="4">
    <source>
        <dbReference type="ARBA" id="ARBA00022679"/>
    </source>
</evidence>
<evidence type="ECO:0000259" key="11">
    <source>
        <dbReference type="Pfam" id="PF16575"/>
    </source>
</evidence>
<comment type="subcellular location">
    <subcellularLocation>
        <location evidence="1">Nucleus</location>
        <location evidence="1">Nucleolus</location>
    </subcellularLocation>
</comment>